<reference evidence="2 3" key="1">
    <citation type="journal article" date="2015" name="Genome Announc.">
        <title>Expanding the biotechnology potential of lactobacilli through comparative genomics of 213 strains and associated genera.</title>
        <authorList>
            <person name="Sun Z."/>
            <person name="Harris H.M."/>
            <person name="McCann A."/>
            <person name="Guo C."/>
            <person name="Argimon S."/>
            <person name="Zhang W."/>
            <person name="Yang X."/>
            <person name="Jeffery I.B."/>
            <person name="Cooney J.C."/>
            <person name="Kagawa T.F."/>
            <person name="Liu W."/>
            <person name="Song Y."/>
            <person name="Salvetti E."/>
            <person name="Wrobel A."/>
            <person name="Rasinkangas P."/>
            <person name="Parkhill J."/>
            <person name="Rea M.C."/>
            <person name="O'Sullivan O."/>
            <person name="Ritari J."/>
            <person name="Douillard F.P."/>
            <person name="Paul Ross R."/>
            <person name="Yang R."/>
            <person name="Briner A.E."/>
            <person name="Felis G.E."/>
            <person name="de Vos W.M."/>
            <person name="Barrangou R."/>
            <person name="Klaenhammer T.R."/>
            <person name="Caufield P.W."/>
            <person name="Cui Y."/>
            <person name="Zhang H."/>
            <person name="O'Toole P.W."/>
        </authorList>
    </citation>
    <scope>NUCLEOTIDE SEQUENCE [LARGE SCALE GENOMIC DNA]</scope>
    <source>
        <strain evidence="2 3">DSM 20183</strain>
    </source>
</reference>
<proteinExistence type="predicted"/>
<sequence>MKDKKDLKGNSKSVQYLLLGAKVIAIFTAVIFFVMLSRGVVNAAVTAKINNQYQDKTHKVLKTDVNSSSASFIGKLIKTSGKYVITKDNIKRYQELEDYIEARMNRADAVSALFDGNKNYKDGVSSGQIDELDKKLLKERNQDVYQKQRNRLDMIQVWYEQTQDANGYISKTWDKFNDDNASLDIKKISMVNAYYKLIKNKTIKKQWTEAVNKMTDYYANHKGASARVTAAKEQLDELRNAPLTEKYKPANVDIIGTLDKSSNDSDTLSNAGITGKTVLYYDSSSNKLALMTNVNGNYVAEDGYISVSNSRVSSGKYSIKKVITSAGSNDAIITDSSNSSFGQYLNNASDSTLSNNDITDADNTTADFNSATPVFWMKNNSSLNRSIYFSNGSTIGFIYSGGSSYNNGLQISSSDLASLQSKISSGTTFYAD</sequence>
<organism evidence="2 3">
    <name type="scientific">Companilactobacillus tucceti DSM 20183</name>
    <dbReference type="NCBI Taxonomy" id="1423811"/>
    <lineage>
        <taxon>Bacteria</taxon>
        <taxon>Bacillati</taxon>
        <taxon>Bacillota</taxon>
        <taxon>Bacilli</taxon>
        <taxon>Lactobacillales</taxon>
        <taxon>Lactobacillaceae</taxon>
        <taxon>Companilactobacillus</taxon>
    </lineage>
</organism>
<dbReference type="RefSeq" id="WP_057766467.1">
    <property type="nucleotide sequence ID" value="NZ_AZDG01000016.1"/>
</dbReference>
<dbReference type="STRING" id="1423811.FC72_GL000708"/>
<keyword evidence="1" id="KW-0472">Membrane</keyword>
<dbReference type="EMBL" id="AZDG01000016">
    <property type="protein sequence ID" value="KRK64142.1"/>
    <property type="molecule type" value="Genomic_DNA"/>
</dbReference>
<comment type="caution">
    <text evidence="2">The sequence shown here is derived from an EMBL/GenBank/DDBJ whole genome shotgun (WGS) entry which is preliminary data.</text>
</comment>
<feature type="transmembrane region" description="Helical" evidence="1">
    <location>
        <begin position="16"/>
        <end position="36"/>
    </location>
</feature>
<dbReference type="AlphaFoldDB" id="A0A0R1IY57"/>
<evidence type="ECO:0000256" key="1">
    <source>
        <dbReference type="SAM" id="Phobius"/>
    </source>
</evidence>
<name>A0A0R1IY57_9LACO</name>
<keyword evidence="3" id="KW-1185">Reference proteome</keyword>
<protein>
    <submittedName>
        <fullName evidence="2">Uncharacterized protein</fullName>
    </submittedName>
</protein>
<gene>
    <name evidence="2" type="ORF">FC72_GL000708</name>
</gene>
<keyword evidence="1" id="KW-1133">Transmembrane helix</keyword>
<accession>A0A0R1IY57</accession>
<keyword evidence="1" id="KW-0812">Transmembrane</keyword>
<evidence type="ECO:0000313" key="2">
    <source>
        <dbReference type="EMBL" id="KRK64142.1"/>
    </source>
</evidence>
<dbReference type="Proteomes" id="UP000050929">
    <property type="component" value="Unassembled WGS sequence"/>
</dbReference>
<evidence type="ECO:0000313" key="3">
    <source>
        <dbReference type="Proteomes" id="UP000050929"/>
    </source>
</evidence>
<dbReference type="PATRIC" id="fig|1423811.3.peg.718"/>
<dbReference type="OrthoDB" id="2313227at2"/>